<dbReference type="PROSITE" id="PS51846">
    <property type="entry name" value="CNNM"/>
    <property type="match status" value="1"/>
</dbReference>
<dbReference type="Gene3D" id="3.30.465.10">
    <property type="match status" value="1"/>
</dbReference>
<dbReference type="CDD" id="cd04590">
    <property type="entry name" value="CBS_pair_CorC_HlyC_assoc"/>
    <property type="match status" value="1"/>
</dbReference>
<dbReference type="InterPro" id="IPR002550">
    <property type="entry name" value="CNNM"/>
</dbReference>
<evidence type="ECO:0000256" key="1">
    <source>
        <dbReference type="ARBA" id="ARBA00004651"/>
    </source>
</evidence>
<evidence type="ECO:0000313" key="13">
    <source>
        <dbReference type="EMBL" id="OQP50268.1"/>
    </source>
</evidence>
<dbReference type="GO" id="GO:0050660">
    <property type="term" value="F:flavin adenine dinucleotide binding"/>
    <property type="evidence" value="ECO:0007669"/>
    <property type="project" value="InterPro"/>
</dbReference>
<proteinExistence type="predicted"/>
<feature type="domain" description="CBS" evidence="11">
    <location>
        <begin position="279"/>
        <end position="335"/>
    </location>
</feature>
<dbReference type="InterPro" id="IPR005170">
    <property type="entry name" value="Transptr-assoc_dom"/>
</dbReference>
<evidence type="ECO:0000256" key="7">
    <source>
        <dbReference type="ARBA" id="ARBA00023136"/>
    </source>
</evidence>
<sequence>MEILIILFLILLNGVFSMSEIALVSARKFKLESSAKKGNGNARRALQLANNPNTFLSTVQIGITLIGILTGIFSGEKIEEDLKAAVMGIPVLAPYAESIAVTIIVIVVTFFSIVFGELIPKRIGLMFPEVIASTVAQPMTLISIITKPFIWLLTKTNDLFLGIFGLKDRKDGIVSEEEIKAMVQESALGGEIQQIEQNIVQRVFALGDRKVGELMTHRSDLLCFNITDDLRGIKERAQIESHSVYPVYRKTTDNLIGVVSVKDIFPKEFKGPDFNLAEFLKQPVMVPESAPAYKVLERFKESKIHYAFVLDEYGSVQGMVSMDDILDALIGDVTEYNQQEYQIVQRDDKSWLADGAYPFFEFLNFFNVHEEEYYEGDYNTLAGLILHQIGYIPRVGEVVKWNEFEFEIVDMDGPKIDKVMITRKTFL</sequence>
<dbReference type="GO" id="GO:0005886">
    <property type="term" value="C:plasma membrane"/>
    <property type="evidence" value="ECO:0007669"/>
    <property type="project" value="UniProtKB-SubCell"/>
</dbReference>
<evidence type="ECO:0000256" key="4">
    <source>
        <dbReference type="ARBA" id="ARBA00022737"/>
    </source>
</evidence>
<accession>A0A1V9EVT6</accession>
<dbReference type="PANTHER" id="PTHR43099">
    <property type="entry name" value="UPF0053 PROTEIN YRKA"/>
    <property type="match status" value="1"/>
</dbReference>
<dbReference type="Proteomes" id="UP000192276">
    <property type="component" value="Unassembled WGS sequence"/>
</dbReference>
<dbReference type="InterPro" id="IPR044751">
    <property type="entry name" value="Ion_transp-like_CBS"/>
</dbReference>
<dbReference type="Pfam" id="PF00571">
    <property type="entry name" value="CBS"/>
    <property type="match status" value="1"/>
</dbReference>
<dbReference type="OrthoDB" id="9798188at2"/>
<comment type="caution">
    <text evidence="13">The sequence shown here is derived from an EMBL/GenBank/DDBJ whole genome shotgun (WGS) entry which is preliminary data.</text>
</comment>
<comment type="subcellular location">
    <subcellularLocation>
        <location evidence="1">Cell membrane</location>
        <topology evidence="1">Multi-pass membrane protein</topology>
    </subcellularLocation>
</comment>
<dbReference type="SUPFAM" id="SSF54631">
    <property type="entry name" value="CBS-domain pair"/>
    <property type="match status" value="1"/>
</dbReference>
<keyword evidence="6 8" id="KW-0129">CBS domain</keyword>
<dbReference type="Pfam" id="PF01595">
    <property type="entry name" value="CNNM"/>
    <property type="match status" value="1"/>
</dbReference>
<dbReference type="InterPro" id="IPR051676">
    <property type="entry name" value="UPF0053_domain"/>
</dbReference>
<evidence type="ECO:0000256" key="9">
    <source>
        <dbReference type="PROSITE-ProRule" id="PRU01193"/>
    </source>
</evidence>
<dbReference type="STRING" id="550983.A4R26_30040"/>
<feature type="domain" description="CNNM transmembrane" evidence="12">
    <location>
        <begin position="1"/>
        <end position="196"/>
    </location>
</feature>
<evidence type="ECO:0000256" key="5">
    <source>
        <dbReference type="ARBA" id="ARBA00022989"/>
    </source>
</evidence>
<keyword evidence="3 9" id="KW-0812">Transmembrane</keyword>
<dbReference type="InterPro" id="IPR000644">
    <property type="entry name" value="CBS_dom"/>
</dbReference>
<dbReference type="InterPro" id="IPR016169">
    <property type="entry name" value="FAD-bd_PCMH_sub2"/>
</dbReference>
<dbReference type="RefSeq" id="WP_081170025.1">
    <property type="nucleotide sequence ID" value="NZ_LWBP01000220.1"/>
</dbReference>
<dbReference type="SUPFAM" id="SSF56176">
    <property type="entry name" value="FAD-binding/transporter-associated domain-like"/>
    <property type="match status" value="1"/>
</dbReference>
<keyword evidence="14" id="KW-1185">Reference proteome</keyword>
<protein>
    <submittedName>
        <fullName evidence="13">Hemolysin</fullName>
    </submittedName>
</protein>
<evidence type="ECO:0000259" key="12">
    <source>
        <dbReference type="PROSITE" id="PS51846"/>
    </source>
</evidence>
<organism evidence="13 14">
    <name type="scientific">Niastella populi</name>
    <dbReference type="NCBI Taxonomy" id="550983"/>
    <lineage>
        <taxon>Bacteria</taxon>
        <taxon>Pseudomonadati</taxon>
        <taxon>Bacteroidota</taxon>
        <taxon>Chitinophagia</taxon>
        <taxon>Chitinophagales</taxon>
        <taxon>Chitinophagaceae</taxon>
        <taxon>Niastella</taxon>
    </lineage>
</organism>
<keyword evidence="4" id="KW-0677">Repeat</keyword>
<dbReference type="InterPro" id="IPR036318">
    <property type="entry name" value="FAD-bd_PCMH-like_sf"/>
</dbReference>
<keyword evidence="2" id="KW-1003">Cell membrane</keyword>
<keyword evidence="7 9" id="KW-0472">Membrane</keyword>
<dbReference type="SMART" id="SM01091">
    <property type="entry name" value="CorC_HlyC"/>
    <property type="match status" value="1"/>
</dbReference>
<dbReference type="SMART" id="SM00116">
    <property type="entry name" value="CBS"/>
    <property type="match status" value="1"/>
</dbReference>
<evidence type="ECO:0000313" key="14">
    <source>
        <dbReference type="Proteomes" id="UP000192276"/>
    </source>
</evidence>
<evidence type="ECO:0000259" key="11">
    <source>
        <dbReference type="PROSITE" id="PS51371"/>
    </source>
</evidence>
<dbReference type="PROSITE" id="PS51371">
    <property type="entry name" value="CBS"/>
    <property type="match status" value="1"/>
</dbReference>
<dbReference type="Gene3D" id="3.10.580.10">
    <property type="entry name" value="CBS-domain"/>
    <property type="match status" value="1"/>
</dbReference>
<feature type="transmembrane region" description="Helical" evidence="10">
    <location>
        <begin position="95"/>
        <end position="115"/>
    </location>
</feature>
<dbReference type="Pfam" id="PF03471">
    <property type="entry name" value="CorC_HlyC"/>
    <property type="match status" value="1"/>
</dbReference>
<name>A0A1V9EVT6_9BACT</name>
<dbReference type="PANTHER" id="PTHR43099:SF5">
    <property type="entry name" value="HLYC_CORC FAMILY TRANSPORTER"/>
    <property type="match status" value="1"/>
</dbReference>
<dbReference type="AlphaFoldDB" id="A0A1V9EVT6"/>
<gene>
    <name evidence="13" type="ORF">A4R26_30040</name>
</gene>
<dbReference type="InterPro" id="IPR046342">
    <property type="entry name" value="CBS_dom_sf"/>
</dbReference>
<dbReference type="EMBL" id="LWBP01000220">
    <property type="protein sequence ID" value="OQP50268.1"/>
    <property type="molecule type" value="Genomic_DNA"/>
</dbReference>
<reference evidence="14" key="1">
    <citation type="submission" date="2016-04" db="EMBL/GenBank/DDBJ databases">
        <authorList>
            <person name="Chen L."/>
            <person name="Zhuang W."/>
            <person name="Wang G."/>
        </authorList>
    </citation>
    <scope>NUCLEOTIDE SEQUENCE [LARGE SCALE GENOMIC DNA]</scope>
    <source>
        <strain evidence="14">208</strain>
    </source>
</reference>
<evidence type="ECO:0000256" key="6">
    <source>
        <dbReference type="ARBA" id="ARBA00023122"/>
    </source>
</evidence>
<feature type="transmembrane region" description="Helical" evidence="10">
    <location>
        <begin position="55"/>
        <end position="74"/>
    </location>
</feature>
<keyword evidence="5 9" id="KW-1133">Transmembrane helix</keyword>
<evidence type="ECO:0000256" key="10">
    <source>
        <dbReference type="SAM" id="Phobius"/>
    </source>
</evidence>
<evidence type="ECO:0000256" key="3">
    <source>
        <dbReference type="ARBA" id="ARBA00022692"/>
    </source>
</evidence>
<evidence type="ECO:0000256" key="2">
    <source>
        <dbReference type="ARBA" id="ARBA00022475"/>
    </source>
</evidence>
<evidence type="ECO:0000256" key="8">
    <source>
        <dbReference type="PROSITE-ProRule" id="PRU00703"/>
    </source>
</evidence>